<sequence>MEEEGHMKYRELGYSGLKDAAGLFYFIYQSRTKYTERISLSPRKEGTK</sequence>
<accession>A0ABT1YRN3</accession>
<keyword evidence="2" id="KW-1185">Reference proteome</keyword>
<name>A0ABT1YRN3_9BACL</name>
<proteinExistence type="predicted"/>
<dbReference type="Proteomes" id="UP001300012">
    <property type="component" value="Unassembled WGS sequence"/>
</dbReference>
<dbReference type="RefSeq" id="WP_258217375.1">
    <property type="nucleotide sequence ID" value="NZ_JANQBD010000032.1"/>
</dbReference>
<evidence type="ECO:0000313" key="1">
    <source>
        <dbReference type="EMBL" id="MCR8635831.1"/>
    </source>
</evidence>
<gene>
    <name evidence="1" type="ORF">NV381_32040</name>
</gene>
<organism evidence="1 2">
    <name type="scientific">Paenibacillus radicis</name>
    <name type="common">ex Xue et al. 2023</name>
    <dbReference type="NCBI Taxonomy" id="2972489"/>
    <lineage>
        <taxon>Bacteria</taxon>
        <taxon>Bacillati</taxon>
        <taxon>Bacillota</taxon>
        <taxon>Bacilli</taxon>
        <taxon>Bacillales</taxon>
        <taxon>Paenibacillaceae</taxon>
        <taxon>Paenibacillus</taxon>
    </lineage>
</organism>
<dbReference type="EMBL" id="JANQBD010000032">
    <property type="protein sequence ID" value="MCR8635831.1"/>
    <property type="molecule type" value="Genomic_DNA"/>
</dbReference>
<reference evidence="1 2" key="1">
    <citation type="submission" date="2022-08" db="EMBL/GenBank/DDBJ databases">
        <title>Paenibacillus endoradicis sp. nov., Paenibacillus radicibacter sp. nov and Paenibacillus pararadicis sp. nov., three cold-adapted plant growth-promoting bacteria isolated from root of Larix gmelinii in Great Khingan.</title>
        <authorList>
            <person name="Xue H."/>
        </authorList>
    </citation>
    <scope>NUCLEOTIDE SEQUENCE [LARGE SCALE GENOMIC DNA]</scope>
    <source>
        <strain evidence="1 2">N5-1-1-5</strain>
    </source>
</reference>
<evidence type="ECO:0000313" key="2">
    <source>
        <dbReference type="Proteomes" id="UP001300012"/>
    </source>
</evidence>
<protein>
    <submittedName>
        <fullName evidence="1">Uncharacterized protein</fullName>
    </submittedName>
</protein>
<comment type="caution">
    <text evidence="1">The sequence shown here is derived from an EMBL/GenBank/DDBJ whole genome shotgun (WGS) entry which is preliminary data.</text>
</comment>